<gene>
    <name evidence="5" type="ORF">CcCBS67573_g00930</name>
</gene>
<evidence type="ECO:0000256" key="2">
    <source>
        <dbReference type="PROSITE-ProRule" id="PRU00176"/>
    </source>
</evidence>
<protein>
    <recommendedName>
        <fullName evidence="4">RRM domain-containing protein</fullName>
    </recommendedName>
</protein>
<proteinExistence type="predicted"/>
<organism evidence="5 6">
    <name type="scientific">Chytriomyces confervae</name>
    <dbReference type="NCBI Taxonomy" id="246404"/>
    <lineage>
        <taxon>Eukaryota</taxon>
        <taxon>Fungi</taxon>
        <taxon>Fungi incertae sedis</taxon>
        <taxon>Chytridiomycota</taxon>
        <taxon>Chytridiomycota incertae sedis</taxon>
        <taxon>Chytridiomycetes</taxon>
        <taxon>Chytridiales</taxon>
        <taxon>Chytriomycetaceae</taxon>
        <taxon>Chytriomyces</taxon>
    </lineage>
</organism>
<evidence type="ECO:0000256" key="3">
    <source>
        <dbReference type="SAM" id="MobiDB-lite"/>
    </source>
</evidence>
<dbReference type="STRING" id="246404.A0A507FPZ8"/>
<name>A0A507FPZ8_9FUNG</name>
<dbReference type="AlphaFoldDB" id="A0A507FPZ8"/>
<evidence type="ECO:0000259" key="4">
    <source>
        <dbReference type="PROSITE" id="PS50102"/>
    </source>
</evidence>
<dbReference type="GO" id="GO:0003723">
    <property type="term" value="F:RNA binding"/>
    <property type="evidence" value="ECO:0007669"/>
    <property type="project" value="UniProtKB-UniRule"/>
</dbReference>
<keyword evidence="1 2" id="KW-0694">RNA-binding</keyword>
<dbReference type="SMART" id="SM00360">
    <property type="entry name" value="RRM"/>
    <property type="match status" value="2"/>
</dbReference>
<evidence type="ECO:0000313" key="6">
    <source>
        <dbReference type="Proteomes" id="UP000320333"/>
    </source>
</evidence>
<dbReference type="InterPro" id="IPR012677">
    <property type="entry name" value="Nucleotide-bd_a/b_plait_sf"/>
</dbReference>
<comment type="caution">
    <text evidence="5">The sequence shown here is derived from an EMBL/GenBank/DDBJ whole genome shotgun (WGS) entry which is preliminary data.</text>
</comment>
<feature type="compositionally biased region" description="Polar residues" evidence="3">
    <location>
        <begin position="372"/>
        <end position="414"/>
    </location>
</feature>
<feature type="compositionally biased region" description="Polar residues" evidence="3">
    <location>
        <begin position="304"/>
        <end position="316"/>
    </location>
</feature>
<feature type="domain" description="RRM" evidence="4">
    <location>
        <begin position="29"/>
        <end position="118"/>
    </location>
</feature>
<evidence type="ECO:0000313" key="5">
    <source>
        <dbReference type="EMBL" id="TPX77780.1"/>
    </source>
</evidence>
<feature type="region of interest" description="Disordered" evidence="3">
    <location>
        <begin position="1"/>
        <end position="24"/>
    </location>
</feature>
<reference evidence="5 6" key="1">
    <citation type="journal article" date="2019" name="Sci. Rep.">
        <title>Comparative genomics of chytrid fungi reveal insights into the obligate biotrophic and pathogenic lifestyle of Synchytrium endobioticum.</title>
        <authorList>
            <person name="van de Vossenberg B.T.L.H."/>
            <person name="Warris S."/>
            <person name="Nguyen H.D.T."/>
            <person name="van Gent-Pelzer M.P.E."/>
            <person name="Joly D.L."/>
            <person name="van de Geest H.C."/>
            <person name="Bonants P.J.M."/>
            <person name="Smith D.S."/>
            <person name="Levesque C.A."/>
            <person name="van der Lee T.A.J."/>
        </authorList>
    </citation>
    <scope>NUCLEOTIDE SEQUENCE [LARGE SCALE GENOMIC DNA]</scope>
    <source>
        <strain evidence="5 6">CBS 675.73</strain>
    </source>
</reference>
<dbReference type="InterPro" id="IPR000504">
    <property type="entry name" value="RRM_dom"/>
</dbReference>
<keyword evidence="6" id="KW-1185">Reference proteome</keyword>
<accession>A0A507FPZ8</accession>
<evidence type="ECO:0000256" key="1">
    <source>
        <dbReference type="ARBA" id="ARBA00022884"/>
    </source>
</evidence>
<dbReference type="OrthoDB" id="431169at2759"/>
<feature type="region of interest" description="Disordered" evidence="3">
    <location>
        <begin position="302"/>
        <end position="334"/>
    </location>
</feature>
<dbReference type="Proteomes" id="UP000320333">
    <property type="component" value="Unassembled WGS sequence"/>
</dbReference>
<dbReference type="PROSITE" id="PS50102">
    <property type="entry name" value="RRM"/>
    <property type="match status" value="2"/>
</dbReference>
<feature type="region of interest" description="Disordered" evidence="3">
    <location>
        <begin position="372"/>
        <end position="420"/>
    </location>
</feature>
<sequence length="586" mass="62477">MVFDLSPPNSSLENGQHHIPNPQQQDDITTIFVVGFPEDIQDREFQNMFVFAPGFEAATLKFPANFAEDDGVPAYKKQIIGFAKFRSRKEANFARDYLTGRKVDTERGSILKAEIAKKNLHVKRSATATTADFHAPQTPTPFNMPTGAGSILNGSMPLPSPGIATMAPFRQAHHHLAPVQVNIDSSFSDYNSINSPLPWDILNDDGEHSHHNGVPPSKLATSWGSVHTRTSSASTNVDVFAEHGINGVNSMENSNRNSPTDLDSDVEIVSQPHQQQAFNGGDGVGSLSSSYRGVFDKAMGKGTQPISTSGASTAVNNADDKSGTSLGTSPFPQPRFATRMNSMSNMDRGFSSALFNSDTLLSLPPGLKISTKNASSMSSGPMTAPMSQTTSLLSSLGEQRTHSNNSSMLGSNDARSAANPLGSKFPPLSISIPNAGSVTPTLQSAPFSNAVTAAGVASAGFRCPADQNPPCNTLYVGNLATNTNETELRDLFSRVIGYKRMSYRMRPNGPMVFVEFESISSAQQALQDMHGTLLSTSTKGGIRLSFSKNPLGVRPSGLQTPSGNSSMPPPSPSMMTPMASSYLADF</sequence>
<dbReference type="Pfam" id="PF00076">
    <property type="entry name" value="RRM_1"/>
    <property type="match status" value="1"/>
</dbReference>
<dbReference type="PANTHER" id="PTHR10501">
    <property type="entry name" value="U1 SMALL NUCLEAR RIBONUCLEOPROTEIN A/U2 SMALL NUCLEAR RIBONUCLEOPROTEIN B"/>
    <property type="match status" value="1"/>
</dbReference>
<dbReference type="EMBL" id="QEAP01000014">
    <property type="protein sequence ID" value="TPX77780.1"/>
    <property type="molecule type" value="Genomic_DNA"/>
</dbReference>
<feature type="region of interest" description="Disordered" evidence="3">
    <location>
        <begin position="550"/>
        <end position="576"/>
    </location>
</feature>
<dbReference type="Gene3D" id="3.30.70.330">
    <property type="match status" value="2"/>
</dbReference>
<feature type="domain" description="RRM" evidence="4">
    <location>
        <begin position="472"/>
        <end position="549"/>
    </location>
</feature>
<dbReference type="SUPFAM" id="SSF54928">
    <property type="entry name" value="RNA-binding domain, RBD"/>
    <property type="match status" value="2"/>
</dbReference>
<dbReference type="InterPro" id="IPR035979">
    <property type="entry name" value="RBD_domain_sf"/>
</dbReference>